<protein>
    <submittedName>
        <fullName evidence="1">Uncharacterized protein</fullName>
    </submittedName>
</protein>
<dbReference type="Proteomes" id="UP000255697">
    <property type="component" value="Segment"/>
</dbReference>
<gene>
    <name evidence="1" type="ORF">Ac3_141</name>
</gene>
<evidence type="ECO:0000313" key="2">
    <source>
        <dbReference type="Proteomes" id="UP000255697"/>
    </source>
</evidence>
<evidence type="ECO:0000313" key="1">
    <source>
        <dbReference type="EMBL" id="AXF40710.1"/>
    </source>
</evidence>
<organism evidence="1 2">
    <name type="scientific">Acinetobacter phage vB_ApiM_fHyAci03</name>
    <dbReference type="NCBI Taxonomy" id="2269366"/>
    <lineage>
        <taxon>Viruses</taxon>
        <taxon>Duplodnaviria</taxon>
        <taxon>Heunggongvirae</taxon>
        <taxon>Uroviricota</taxon>
        <taxon>Caudoviricetes</taxon>
        <taxon>Pantevenvirales</taxon>
        <taxon>Straboviridae</taxon>
        <taxon>Twarogvirinae</taxon>
        <taxon>Lazarusvirus</taxon>
        <taxon>Lazarusvirus fhyacithree</taxon>
    </lineage>
</organism>
<accession>A0A345AUX7</accession>
<reference evidence="2" key="1">
    <citation type="submission" date="2018-06" db="EMBL/GenBank/DDBJ databases">
        <title>Whole genome analysis of phage vB_ApiM_fHyAci03 infecting Acinetobacter pittii.</title>
        <authorList>
            <person name="Kiljunen S."/>
            <person name="Wicklund A."/>
            <person name="Skurnik M."/>
        </authorList>
    </citation>
    <scope>NUCLEOTIDE SEQUENCE [LARGE SCALE GENOMIC DNA]</scope>
</reference>
<sequence length="86" mass="9843">MFVSVHLVTESTDHYNYLIEYNDPNEVIEVLKELGTELGCVSDYWITCQAENEADEDYIAEQLSIAIRDQGDANHEAYLKYGTYGD</sequence>
<name>A0A345AUX7_9CAUD</name>
<dbReference type="EMBL" id="MH460829">
    <property type="protein sequence ID" value="AXF40710.1"/>
    <property type="molecule type" value="Genomic_DNA"/>
</dbReference>
<keyword evidence="2" id="KW-1185">Reference proteome</keyword>
<proteinExistence type="predicted"/>